<sequence length="250" mass="29004">MDFRQIRALLEGAGKTFYNDYREGYIQFESPVDEKVFTDYLVSLSDGIDETGEYVVLDKKVPAGTLEAFLNADIPDDEFEEVLMKMDERLIPYYVDLTHVKKDGESVIDDNDDVVITFELPDGNFYAFESIEDQTYLEELFQQLGMDYKIGAINNDESIQYVPADSLLSFDITTDDDRAEYDWEQVSKLIGKYLNKVVVREHLSKKDATAGEYIRDFEKSKNWRFKGDDIEKRKQRAVAAYMQSRGRDDN</sequence>
<evidence type="ECO:0000313" key="2">
    <source>
        <dbReference type="Proteomes" id="UP000223025"/>
    </source>
</evidence>
<dbReference type="KEGG" id="vg:40088208"/>
<dbReference type="RefSeq" id="YP_009611870.1">
    <property type="nucleotide sequence ID" value="NC_042013.1"/>
</dbReference>
<keyword evidence="2" id="KW-1185">Reference proteome</keyword>
<name>A0A2L0UZN0_9CAUD</name>
<accession>A0A2L0UZN0</accession>
<organism evidence="1 2">
    <name type="scientific">Agrobacterium phage Atu_ph07</name>
    <dbReference type="NCBI Taxonomy" id="2024264"/>
    <lineage>
        <taxon>Viruses</taxon>
        <taxon>Duplodnaviria</taxon>
        <taxon>Heunggongvirae</taxon>
        <taxon>Uroviricota</taxon>
        <taxon>Caudoviricetes</taxon>
        <taxon>Polybotosvirus</taxon>
        <taxon>Polybotosvirus Atuph07</taxon>
    </lineage>
</organism>
<protein>
    <submittedName>
        <fullName evidence="1">Uncharacterized protein</fullName>
    </submittedName>
</protein>
<dbReference type="Proteomes" id="UP000223025">
    <property type="component" value="Segment"/>
</dbReference>
<dbReference type="EMBL" id="MF403008">
    <property type="protein sequence ID" value="AUZ94987.1"/>
    <property type="molecule type" value="Genomic_DNA"/>
</dbReference>
<reference evidence="1 2" key="1">
    <citation type="submission" date="2017-06" db="EMBL/GenBank/DDBJ databases">
        <authorList>
            <person name="Kim H.J."/>
            <person name="Triplett B.A."/>
        </authorList>
    </citation>
    <scope>NUCLEOTIDE SEQUENCE [LARGE SCALE GENOMIC DNA]</scope>
</reference>
<proteinExistence type="predicted"/>
<evidence type="ECO:0000313" key="1">
    <source>
        <dbReference type="EMBL" id="AUZ94987.1"/>
    </source>
</evidence>
<dbReference type="GeneID" id="40088208"/>